<accession>A0A2G2XNM6</accession>
<organism evidence="1 2">
    <name type="scientific">Capsicum baccatum</name>
    <name type="common">Peruvian pepper</name>
    <dbReference type="NCBI Taxonomy" id="33114"/>
    <lineage>
        <taxon>Eukaryota</taxon>
        <taxon>Viridiplantae</taxon>
        <taxon>Streptophyta</taxon>
        <taxon>Embryophyta</taxon>
        <taxon>Tracheophyta</taxon>
        <taxon>Spermatophyta</taxon>
        <taxon>Magnoliopsida</taxon>
        <taxon>eudicotyledons</taxon>
        <taxon>Gunneridae</taxon>
        <taxon>Pentapetalae</taxon>
        <taxon>asterids</taxon>
        <taxon>lamiids</taxon>
        <taxon>Solanales</taxon>
        <taxon>Solanaceae</taxon>
        <taxon>Solanoideae</taxon>
        <taxon>Capsiceae</taxon>
        <taxon>Capsicum</taxon>
    </lineage>
</organism>
<gene>
    <name evidence="1" type="ORF">CQW23_01458</name>
</gene>
<protein>
    <submittedName>
        <fullName evidence="1">Uncharacterized protein</fullName>
    </submittedName>
</protein>
<reference evidence="1 2" key="1">
    <citation type="journal article" date="2017" name="Genome Biol.">
        <title>New reference genome sequences of hot pepper reveal the massive evolution of plant disease-resistance genes by retroduplication.</title>
        <authorList>
            <person name="Kim S."/>
            <person name="Park J."/>
            <person name="Yeom S.I."/>
            <person name="Kim Y.M."/>
            <person name="Seo E."/>
            <person name="Kim K.T."/>
            <person name="Kim M.S."/>
            <person name="Lee J.M."/>
            <person name="Cheong K."/>
            <person name="Shin H.S."/>
            <person name="Kim S.B."/>
            <person name="Han K."/>
            <person name="Lee J."/>
            <person name="Park M."/>
            <person name="Lee H.A."/>
            <person name="Lee H.Y."/>
            <person name="Lee Y."/>
            <person name="Oh S."/>
            <person name="Lee J.H."/>
            <person name="Choi E."/>
            <person name="Choi E."/>
            <person name="Lee S.E."/>
            <person name="Jeon J."/>
            <person name="Kim H."/>
            <person name="Choi G."/>
            <person name="Song H."/>
            <person name="Lee J."/>
            <person name="Lee S.C."/>
            <person name="Kwon J.K."/>
            <person name="Lee H.Y."/>
            <person name="Koo N."/>
            <person name="Hong Y."/>
            <person name="Kim R.W."/>
            <person name="Kang W.H."/>
            <person name="Huh J.H."/>
            <person name="Kang B.C."/>
            <person name="Yang T.J."/>
            <person name="Lee Y.H."/>
            <person name="Bennetzen J.L."/>
            <person name="Choi D."/>
        </authorList>
    </citation>
    <scope>NUCLEOTIDE SEQUENCE [LARGE SCALE GENOMIC DNA]</scope>
    <source>
        <strain evidence="2">cv. PBC81</strain>
    </source>
</reference>
<comment type="caution">
    <text evidence="1">The sequence shown here is derived from an EMBL/GenBank/DDBJ whole genome shotgun (WGS) entry which is preliminary data.</text>
</comment>
<evidence type="ECO:0000313" key="2">
    <source>
        <dbReference type="Proteomes" id="UP000224567"/>
    </source>
</evidence>
<reference evidence="2" key="2">
    <citation type="journal article" date="2017" name="J. Anim. Genet.">
        <title>Multiple reference genome sequences of hot pepper reveal the massive evolution of plant disease resistance genes by retroduplication.</title>
        <authorList>
            <person name="Kim S."/>
            <person name="Park J."/>
            <person name="Yeom S.-I."/>
            <person name="Kim Y.-M."/>
            <person name="Seo E."/>
            <person name="Kim K.-T."/>
            <person name="Kim M.-S."/>
            <person name="Lee J.M."/>
            <person name="Cheong K."/>
            <person name="Shin H.-S."/>
            <person name="Kim S.-B."/>
            <person name="Han K."/>
            <person name="Lee J."/>
            <person name="Park M."/>
            <person name="Lee H.-A."/>
            <person name="Lee H.-Y."/>
            <person name="Lee Y."/>
            <person name="Oh S."/>
            <person name="Lee J.H."/>
            <person name="Choi E."/>
            <person name="Choi E."/>
            <person name="Lee S.E."/>
            <person name="Jeon J."/>
            <person name="Kim H."/>
            <person name="Choi G."/>
            <person name="Song H."/>
            <person name="Lee J."/>
            <person name="Lee S.-C."/>
            <person name="Kwon J.-K."/>
            <person name="Lee H.-Y."/>
            <person name="Koo N."/>
            <person name="Hong Y."/>
            <person name="Kim R.W."/>
            <person name="Kang W.-H."/>
            <person name="Huh J.H."/>
            <person name="Kang B.-C."/>
            <person name="Yang T.-J."/>
            <person name="Lee Y.-H."/>
            <person name="Bennetzen J.L."/>
            <person name="Choi D."/>
        </authorList>
    </citation>
    <scope>NUCLEOTIDE SEQUENCE [LARGE SCALE GENOMIC DNA]</scope>
    <source>
        <strain evidence="2">cv. PBC81</strain>
    </source>
</reference>
<name>A0A2G2XNM6_CAPBA</name>
<dbReference type="EMBL" id="MLFT02000001">
    <property type="protein sequence ID" value="PHT59095.1"/>
    <property type="molecule type" value="Genomic_DNA"/>
</dbReference>
<proteinExistence type="predicted"/>
<sequence length="138" mass="15624">MNVPFSLDVVTLENREAVISKIVKSGKSIVEDTDGYMALEITKTTCLNEEEFMEMYNNTDGMYSFKSWERAQEEVDSRIAKFEALQKEVGMKKMRFDASEFEGCNLSDMCSMISCMDESLICCSSIFVVKKALPDSLS</sequence>
<dbReference type="OrthoDB" id="1303289at2759"/>
<dbReference type="STRING" id="33114.A0A2G2XNM6"/>
<dbReference type="Proteomes" id="UP000224567">
    <property type="component" value="Unassembled WGS sequence"/>
</dbReference>
<keyword evidence="2" id="KW-1185">Reference proteome</keyword>
<evidence type="ECO:0000313" key="1">
    <source>
        <dbReference type="EMBL" id="PHT59095.1"/>
    </source>
</evidence>
<dbReference type="AlphaFoldDB" id="A0A2G2XNM6"/>